<accession>A0A1U7J291</accession>
<dbReference type="Proteomes" id="UP000185557">
    <property type="component" value="Unassembled WGS sequence"/>
</dbReference>
<feature type="region of interest" description="Disordered" evidence="1">
    <location>
        <begin position="45"/>
        <end position="95"/>
    </location>
</feature>
<evidence type="ECO:0000313" key="2">
    <source>
        <dbReference type="EMBL" id="OKH46135.1"/>
    </source>
</evidence>
<dbReference type="STRING" id="549789.NIES30_17715"/>
<dbReference type="EMBL" id="MRCG01000014">
    <property type="protein sequence ID" value="OKH46135.1"/>
    <property type="molecule type" value="Genomic_DNA"/>
</dbReference>
<keyword evidence="3" id="KW-1185">Reference proteome</keyword>
<proteinExistence type="predicted"/>
<evidence type="ECO:0000313" key="3">
    <source>
        <dbReference type="Proteomes" id="UP000185557"/>
    </source>
</evidence>
<sequence>MAGLEETTGVRGHDGDKAEHSIRDVMSGILAAIALIQGRRVVVHDSPSSPVKKGDEPSPLVPGLALEGAPERLGLPAGPIHAEPGKVPEGLGPHPPTDLVTTPGRSPRVQGVVQIQVGDSVLSTTEGTMVVDLMQHEQVNPGFIDGLKMAVKDRELPADAPAVSVFQDGKLEFYRDSEQMFASATFRQEHDASVMDADVVESKPALAKARLPSAGGEADGGPADAVGGQQIGVGSLLSRVMDTCFDPGGGPAKLIGADYEVERGADRSISLRAKDGRGQIFAADAAGVTTQNDLMGQDYERLRVIEQIAVRRGVSAIGPAVAPLTGGIELD</sequence>
<name>A0A1U7J291_9CYAN</name>
<organism evidence="2 3">
    <name type="scientific">Phormidium tenue NIES-30</name>
    <dbReference type="NCBI Taxonomy" id="549789"/>
    <lineage>
        <taxon>Bacteria</taxon>
        <taxon>Bacillati</taxon>
        <taxon>Cyanobacteriota</taxon>
        <taxon>Cyanophyceae</taxon>
        <taxon>Oscillatoriophycideae</taxon>
        <taxon>Oscillatoriales</taxon>
        <taxon>Oscillatoriaceae</taxon>
        <taxon>Phormidium</taxon>
    </lineage>
</organism>
<protein>
    <submittedName>
        <fullName evidence="2">Uncharacterized protein</fullName>
    </submittedName>
</protein>
<dbReference type="AlphaFoldDB" id="A0A1U7J291"/>
<comment type="caution">
    <text evidence="2">The sequence shown here is derived from an EMBL/GenBank/DDBJ whole genome shotgun (WGS) entry which is preliminary data.</text>
</comment>
<dbReference type="RefSeq" id="WP_073609767.1">
    <property type="nucleotide sequence ID" value="NZ_MRCG01000014.1"/>
</dbReference>
<evidence type="ECO:0000256" key="1">
    <source>
        <dbReference type="SAM" id="MobiDB-lite"/>
    </source>
</evidence>
<gene>
    <name evidence="2" type="ORF">NIES30_17715</name>
</gene>
<reference evidence="2 3" key="1">
    <citation type="submission" date="2016-11" db="EMBL/GenBank/DDBJ databases">
        <title>Draft Genome Sequences of Nine Cyanobacterial Strains from Diverse Habitats.</title>
        <authorList>
            <person name="Zhu T."/>
            <person name="Hou S."/>
            <person name="Lu X."/>
            <person name="Hess W.R."/>
        </authorList>
    </citation>
    <scope>NUCLEOTIDE SEQUENCE [LARGE SCALE GENOMIC DNA]</scope>
    <source>
        <strain evidence="2 3">NIES-30</strain>
    </source>
</reference>